<proteinExistence type="predicted"/>
<gene>
    <name evidence="1" type="ORF">CQ13_37330</name>
</gene>
<reference evidence="1 2" key="1">
    <citation type="submission" date="2014-03" db="EMBL/GenBank/DDBJ databases">
        <title>Bradyrhizobium valentinum sp. nov., isolated from effective nodules of Lupinus mariae-josephae, a lupine endemic of basic-lime soils in Eastern Spain.</title>
        <authorList>
            <person name="Duran D."/>
            <person name="Rey L."/>
            <person name="Navarro A."/>
            <person name="Busquets A."/>
            <person name="Imperial J."/>
            <person name="Ruiz-Argueso T."/>
        </authorList>
    </citation>
    <scope>NUCLEOTIDE SEQUENCE [LARGE SCALE GENOMIC DNA]</scope>
    <source>
        <strain evidence="1 2">Ro19</strain>
    </source>
</reference>
<dbReference type="EMBL" id="LLYA01000226">
    <property type="protein sequence ID" value="KRR15282.1"/>
    <property type="molecule type" value="Genomic_DNA"/>
</dbReference>
<dbReference type="AlphaFoldDB" id="A0A0R3M4Q3"/>
<dbReference type="RefSeq" id="WP_057848185.1">
    <property type="nucleotide sequence ID" value="NZ_LLYA01000226.1"/>
</dbReference>
<accession>A0A0R3M4Q3</accession>
<keyword evidence="2" id="KW-1185">Reference proteome</keyword>
<comment type="caution">
    <text evidence="1">The sequence shown here is derived from an EMBL/GenBank/DDBJ whole genome shotgun (WGS) entry which is preliminary data.</text>
</comment>
<evidence type="ECO:0000313" key="1">
    <source>
        <dbReference type="EMBL" id="KRR15282.1"/>
    </source>
</evidence>
<organism evidence="1 2">
    <name type="scientific">Bradyrhizobium retamae</name>
    <dbReference type="NCBI Taxonomy" id="1300035"/>
    <lineage>
        <taxon>Bacteria</taxon>
        <taxon>Pseudomonadati</taxon>
        <taxon>Pseudomonadota</taxon>
        <taxon>Alphaproteobacteria</taxon>
        <taxon>Hyphomicrobiales</taxon>
        <taxon>Nitrobacteraceae</taxon>
        <taxon>Bradyrhizobium</taxon>
    </lineage>
</organism>
<name>A0A0R3M4Q3_9BRAD</name>
<dbReference type="Proteomes" id="UP000052023">
    <property type="component" value="Unassembled WGS sequence"/>
</dbReference>
<sequence>MPYYSFDLVIGEEYKNQGGLILENIEIASDRAEQLATELSIVHPDLKAKGCAVRVTRAENAEVYRTPLDPIPSWMRRQH</sequence>
<protein>
    <submittedName>
        <fullName evidence="1">Uncharacterized protein</fullName>
    </submittedName>
</protein>
<evidence type="ECO:0000313" key="2">
    <source>
        <dbReference type="Proteomes" id="UP000052023"/>
    </source>
</evidence>
<dbReference type="OrthoDB" id="8239493at2"/>